<dbReference type="EMBL" id="CP022752">
    <property type="protein sequence ID" value="ASU77160.1"/>
    <property type="molecule type" value="Genomic_DNA"/>
</dbReference>
<name>A0A223RMP5_9ACTN</name>
<proteinExistence type="predicted"/>
<dbReference type="OrthoDB" id="4338165at2"/>
<protein>
    <submittedName>
        <fullName evidence="1">Uncharacterized protein</fullName>
    </submittedName>
</protein>
<evidence type="ECO:0000313" key="1">
    <source>
        <dbReference type="EMBL" id="ASU77160.1"/>
    </source>
</evidence>
<organism evidence="1 2">
    <name type="scientific">Actinopolyspora erythraea</name>
    <dbReference type="NCBI Taxonomy" id="414996"/>
    <lineage>
        <taxon>Bacteria</taxon>
        <taxon>Bacillati</taxon>
        <taxon>Actinomycetota</taxon>
        <taxon>Actinomycetes</taxon>
        <taxon>Actinopolysporales</taxon>
        <taxon>Actinopolysporaceae</taxon>
        <taxon>Actinopolyspora</taxon>
    </lineage>
</organism>
<sequence length="53" mass="5981">MVFVAIGYVLVSRYGWRYLPSCFGAWTIALHSHLTDLEQVHRVAGSHGSFWTG</sequence>
<gene>
    <name evidence="1" type="ORF">CDG81_01200</name>
</gene>
<dbReference type="AlphaFoldDB" id="A0A223RMP5"/>
<dbReference type="KEGG" id="aey:CDG81_01200"/>
<reference evidence="1 2" key="1">
    <citation type="submission" date="2017-08" db="EMBL/GenBank/DDBJ databases">
        <title>The complete genome sequence of moderately halophilic actinomycete Actinopolyspora erythraea YIM 90600, the producer of novel erythromycin, novel actinopolysporins A-C and tubercidin.</title>
        <authorList>
            <person name="Yin M."/>
            <person name="Tang S."/>
        </authorList>
    </citation>
    <scope>NUCLEOTIDE SEQUENCE [LARGE SCALE GENOMIC DNA]</scope>
    <source>
        <strain evidence="1 2">YIM 90600</strain>
    </source>
</reference>
<evidence type="ECO:0000313" key="2">
    <source>
        <dbReference type="Proteomes" id="UP000215043"/>
    </source>
</evidence>
<dbReference type="Proteomes" id="UP000215043">
    <property type="component" value="Chromosome"/>
</dbReference>
<accession>A0A223RMP5</accession>